<proteinExistence type="predicted"/>
<dbReference type="OrthoDB" id="6430169at2759"/>
<dbReference type="InterPro" id="IPR050863">
    <property type="entry name" value="CenT-Element_Derived"/>
</dbReference>
<evidence type="ECO:0000313" key="3">
    <source>
        <dbReference type="Proteomes" id="UP000499080"/>
    </source>
</evidence>
<evidence type="ECO:0000259" key="1">
    <source>
        <dbReference type="Pfam" id="PF03184"/>
    </source>
</evidence>
<evidence type="ECO:0000313" key="2">
    <source>
        <dbReference type="EMBL" id="GBL88989.1"/>
    </source>
</evidence>
<keyword evidence="3" id="KW-1185">Reference proteome</keyword>
<sequence>MTIRTILLCTNADGSEKLTPLVIGRAKKPRCFKNVKSLPTDYTSNKKAWMTQLVSEDFLRKQDKKMRLQKRRIILFIDNCNPHLDLKLKNVRVEFFPANCTNQLQPLDLGIIRSFKAHYTKQLVKKSLLFLGSGDLQDDSKAKTNVLEALNLISAAWGSVDKKCVTNVFNKAGFWKSESNDEIRSQWNGRRR</sequence>
<dbReference type="PANTHER" id="PTHR19303:SF73">
    <property type="entry name" value="PROTEIN PDC2"/>
    <property type="match status" value="1"/>
</dbReference>
<dbReference type="EMBL" id="BGPR01000063">
    <property type="protein sequence ID" value="GBL88989.1"/>
    <property type="molecule type" value="Genomic_DNA"/>
</dbReference>
<accession>A0A4Y2BBZ9</accession>
<dbReference type="GO" id="GO:0003677">
    <property type="term" value="F:DNA binding"/>
    <property type="evidence" value="ECO:0007669"/>
    <property type="project" value="TreeGrafter"/>
</dbReference>
<feature type="domain" description="DDE-1" evidence="1">
    <location>
        <begin position="5"/>
        <end position="169"/>
    </location>
</feature>
<dbReference type="AlphaFoldDB" id="A0A4Y2BBZ9"/>
<reference evidence="2 3" key="1">
    <citation type="journal article" date="2019" name="Sci. Rep.">
        <title>Orb-weaving spider Araneus ventricosus genome elucidates the spidroin gene catalogue.</title>
        <authorList>
            <person name="Kono N."/>
            <person name="Nakamura H."/>
            <person name="Ohtoshi R."/>
            <person name="Moran D.A.P."/>
            <person name="Shinohara A."/>
            <person name="Yoshida Y."/>
            <person name="Fujiwara M."/>
            <person name="Mori M."/>
            <person name="Tomita M."/>
            <person name="Arakawa K."/>
        </authorList>
    </citation>
    <scope>NUCLEOTIDE SEQUENCE [LARGE SCALE GENOMIC DNA]</scope>
</reference>
<protein>
    <submittedName>
        <fullName evidence="2">Tigger transposable element-derived protein 6</fullName>
    </submittedName>
</protein>
<dbReference type="GO" id="GO:0005634">
    <property type="term" value="C:nucleus"/>
    <property type="evidence" value="ECO:0007669"/>
    <property type="project" value="TreeGrafter"/>
</dbReference>
<name>A0A4Y2BBZ9_ARAVE</name>
<dbReference type="Pfam" id="PF03184">
    <property type="entry name" value="DDE_1"/>
    <property type="match status" value="1"/>
</dbReference>
<dbReference type="PANTHER" id="PTHR19303">
    <property type="entry name" value="TRANSPOSON"/>
    <property type="match status" value="1"/>
</dbReference>
<comment type="caution">
    <text evidence="2">The sequence shown here is derived from an EMBL/GenBank/DDBJ whole genome shotgun (WGS) entry which is preliminary data.</text>
</comment>
<organism evidence="2 3">
    <name type="scientific">Araneus ventricosus</name>
    <name type="common">Orbweaver spider</name>
    <name type="synonym">Epeira ventricosa</name>
    <dbReference type="NCBI Taxonomy" id="182803"/>
    <lineage>
        <taxon>Eukaryota</taxon>
        <taxon>Metazoa</taxon>
        <taxon>Ecdysozoa</taxon>
        <taxon>Arthropoda</taxon>
        <taxon>Chelicerata</taxon>
        <taxon>Arachnida</taxon>
        <taxon>Araneae</taxon>
        <taxon>Araneomorphae</taxon>
        <taxon>Entelegynae</taxon>
        <taxon>Araneoidea</taxon>
        <taxon>Araneidae</taxon>
        <taxon>Araneus</taxon>
    </lineage>
</organism>
<dbReference type="InterPro" id="IPR004875">
    <property type="entry name" value="DDE_SF_endonuclease_dom"/>
</dbReference>
<dbReference type="Proteomes" id="UP000499080">
    <property type="component" value="Unassembled WGS sequence"/>
</dbReference>
<gene>
    <name evidence="2" type="primary">TIGD6_187</name>
    <name evidence="2" type="ORF">AVEN_255150_1</name>
</gene>